<dbReference type="GO" id="GO:0016020">
    <property type="term" value="C:membrane"/>
    <property type="evidence" value="ECO:0007669"/>
    <property type="project" value="TreeGrafter"/>
</dbReference>
<dbReference type="GO" id="GO:0012505">
    <property type="term" value="C:endomembrane system"/>
    <property type="evidence" value="ECO:0007669"/>
    <property type="project" value="UniProtKB-SubCell"/>
</dbReference>
<evidence type="ECO:0000313" key="8">
    <source>
        <dbReference type="EMBL" id="OHE94431.1"/>
    </source>
</evidence>
<proteinExistence type="inferred from homology"/>
<protein>
    <submittedName>
        <fullName evidence="8">MFS transporter</fullName>
    </submittedName>
</protein>
<evidence type="ECO:0000256" key="6">
    <source>
        <dbReference type="ARBA" id="ARBA00023136"/>
    </source>
</evidence>
<evidence type="ECO:0000256" key="7">
    <source>
        <dbReference type="SAM" id="Phobius"/>
    </source>
</evidence>
<comment type="caution">
    <text evidence="8">The sequence shown here is derived from an EMBL/GenBank/DDBJ whole genome shotgun (WGS) entry which is preliminary data.</text>
</comment>
<evidence type="ECO:0000256" key="2">
    <source>
        <dbReference type="ARBA" id="ARBA00008335"/>
    </source>
</evidence>
<gene>
    <name evidence="8" type="ORF">CORC01_10250</name>
</gene>
<dbReference type="OrthoDB" id="413079at2759"/>
<evidence type="ECO:0000256" key="4">
    <source>
        <dbReference type="ARBA" id="ARBA00022692"/>
    </source>
</evidence>
<dbReference type="InterPro" id="IPR051788">
    <property type="entry name" value="MFS_Transporter"/>
</dbReference>
<evidence type="ECO:0000313" key="9">
    <source>
        <dbReference type="Proteomes" id="UP000176998"/>
    </source>
</evidence>
<evidence type="ECO:0000256" key="5">
    <source>
        <dbReference type="ARBA" id="ARBA00022989"/>
    </source>
</evidence>
<dbReference type="AlphaFoldDB" id="A0A1G4AZ74"/>
<dbReference type="InterPro" id="IPR036259">
    <property type="entry name" value="MFS_trans_sf"/>
</dbReference>
<accession>A0A1G4AZ74</accession>
<name>A0A1G4AZ74_9PEZI</name>
<reference evidence="8 9" key="1">
    <citation type="submission" date="2016-09" db="EMBL/GenBank/DDBJ databases">
        <authorList>
            <person name="Capua I."/>
            <person name="De Benedictis P."/>
            <person name="Joannis T."/>
            <person name="Lombin L.H."/>
            <person name="Cattoli G."/>
        </authorList>
    </citation>
    <scope>NUCLEOTIDE SEQUENCE [LARGE SCALE GENOMIC DNA]</scope>
    <source>
        <strain evidence="8 9">IMI 309357</strain>
    </source>
</reference>
<feature type="transmembrane region" description="Helical" evidence="7">
    <location>
        <begin position="84"/>
        <end position="104"/>
    </location>
</feature>
<evidence type="ECO:0000256" key="1">
    <source>
        <dbReference type="ARBA" id="ARBA00004127"/>
    </source>
</evidence>
<comment type="similarity">
    <text evidence="2">Belongs to the major facilitator superfamily.</text>
</comment>
<keyword evidence="4 7" id="KW-0812">Transmembrane</keyword>
<feature type="transmembrane region" description="Helical" evidence="7">
    <location>
        <begin position="21"/>
        <end position="41"/>
    </location>
</feature>
<dbReference type="Gene3D" id="1.20.1250.20">
    <property type="entry name" value="MFS general substrate transporter like domains"/>
    <property type="match status" value="1"/>
</dbReference>
<dbReference type="EMBL" id="MJBS01000100">
    <property type="protein sequence ID" value="OHE94431.1"/>
    <property type="molecule type" value="Genomic_DNA"/>
</dbReference>
<dbReference type="PANTHER" id="PTHR23514:SF3">
    <property type="entry name" value="BYPASS OF STOP CODON PROTEIN 6"/>
    <property type="match status" value="1"/>
</dbReference>
<sequence>MSPFVRYVLSAFLSNHIHLKFGQRGVAVIAPICHIVAYINISQHPPYPVLVAVFVSSGLGNGLSGAGWNAYIGNMARANEILDVLHASYGAGGVIAPSIATTIINKGNLGWWMFYYVMVSLKPTILYS</sequence>
<dbReference type="SUPFAM" id="SSF103473">
    <property type="entry name" value="MFS general substrate transporter"/>
    <property type="match status" value="1"/>
</dbReference>
<comment type="subcellular location">
    <subcellularLocation>
        <location evidence="1">Endomembrane system</location>
        <topology evidence="1">Multi-pass membrane protein</topology>
    </subcellularLocation>
</comment>
<feature type="transmembrane region" description="Helical" evidence="7">
    <location>
        <begin position="47"/>
        <end position="72"/>
    </location>
</feature>
<dbReference type="RefSeq" id="XP_022471594.1">
    <property type="nucleotide sequence ID" value="XM_022621878.1"/>
</dbReference>
<evidence type="ECO:0000256" key="3">
    <source>
        <dbReference type="ARBA" id="ARBA00022448"/>
    </source>
</evidence>
<keyword evidence="5 7" id="KW-1133">Transmembrane helix</keyword>
<keyword evidence="3" id="KW-0813">Transport</keyword>
<dbReference type="PANTHER" id="PTHR23514">
    <property type="entry name" value="BYPASS OF STOP CODON PROTEIN 6"/>
    <property type="match status" value="1"/>
</dbReference>
<keyword evidence="6 7" id="KW-0472">Membrane</keyword>
<keyword evidence="9" id="KW-1185">Reference proteome</keyword>
<dbReference type="GeneID" id="34563388"/>
<dbReference type="Proteomes" id="UP000176998">
    <property type="component" value="Unassembled WGS sequence"/>
</dbReference>
<organism evidence="8 9">
    <name type="scientific">Colletotrichum orchidophilum</name>
    <dbReference type="NCBI Taxonomy" id="1209926"/>
    <lineage>
        <taxon>Eukaryota</taxon>
        <taxon>Fungi</taxon>
        <taxon>Dikarya</taxon>
        <taxon>Ascomycota</taxon>
        <taxon>Pezizomycotina</taxon>
        <taxon>Sordariomycetes</taxon>
        <taxon>Hypocreomycetidae</taxon>
        <taxon>Glomerellales</taxon>
        <taxon>Glomerellaceae</taxon>
        <taxon>Colletotrichum</taxon>
    </lineage>
</organism>